<name>A0A7X7LWP6_9RHOO</name>
<dbReference type="OrthoDB" id="9764015at2"/>
<dbReference type="InterPro" id="IPR025874">
    <property type="entry name" value="DZR"/>
</dbReference>
<dbReference type="Proteomes" id="UP000536534">
    <property type="component" value="Unassembled WGS sequence"/>
</dbReference>
<sequence>MATTRCTFCQHDNPDDAQFCNACGSSLKLQLCEGCGAINDITAPACHKCGKPFPQVVANAAPGTNGDPEQVPAGETPAALPPGRSAPQVDVRTTLIGLVVLALLAALAYLALRPADEPAPPPAAAGTVAPAAPAAVSSVPDARETAPEPPVEPVVEPVVEPPPQPALDRADEAVAGEAAAAQEEASAPPADPALNAVVPTAPPPKSTTACEPALDALGLCDHPQR</sequence>
<evidence type="ECO:0000256" key="2">
    <source>
        <dbReference type="SAM" id="Phobius"/>
    </source>
</evidence>
<evidence type="ECO:0000313" key="5">
    <source>
        <dbReference type="Proteomes" id="UP000536534"/>
    </source>
</evidence>
<dbReference type="RefSeq" id="WP_068808131.1">
    <property type="nucleotide sequence ID" value="NZ_MBFM01000004.1"/>
</dbReference>
<accession>A0A7X7LWP6</accession>
<evidence type="ECO:0000256" key="1">
    <source>
        <dbReference type="SAM" id="MobiDB-lite"/>
    </source>
</evidence>
<dbReference type="Pfam" id="PF12773">
    <property type="entry name" value="DZR"/>
    <property type="match status" value="1"/>
</dbReference>
<feature type="compositionally biased region" description="Low complexity" evidence="1">
    <location>
        <begin position="173"/>
        <end position="188"/>
    </location>
</feature>
<keyword evidence="2" id="KW-0812">Transmembrane</keyword>
<feature type="region of interest" description="Disordered" evidence="1">
    <location>
        <begin position="60"/>
        <end position="86"/>
    </location>
</feature>
<dbReference type="EMBL" id="JAAYYV010000268">
    <property type="protein sequence ID" value="NLF54769.1"/>
    <property type="molecule type" value="Genomic_DNA"/>
</dbReference>
<evidence type="ECO:0000313" key="4">
    <source>
        <dbReference type="EMBL" id="NLF54769.1"/>
    </source>
</evidence>
<evidence type="ECO:0000259" key="3">
    <source>
        <dbReference type="Pfam" id="PF12773"/>
    </source>
</evidence>
<comment type="caution">
    <text evidence="4">The sequence shown here is derived from an EMBL/GenBank/DDBJ whole genome shotgun (WGS) entry which is preliminary data.</text>
</comment>
<organism evidence="4 5">
    <name type="scientific">Thauera phenolivorans</name>
    <dbReference type="NCBI Taxonomy" id="1792543"/>
    <lineage>
        <taxon>Bacteria</taxon>
        <taxon>Pseudomonadati</taxon>
        <taxon>Pseudomonadota</taxon>
        <taxon>Betaproteobacteria</taxon>
        <taxon>Rhodocyclales</taxon>
        <taxon>Zoogloeaceae</taxon>
        <taxon>Thauera</taxon>
    </lineage>
</organism>
<feature type="transmembrane region" description="Helical" evidence="2">
    <location>
        <begin position="94"/>
        <end position="112"/>
    </location>
</feature>
<reference evidence="4 5" key="1">
    <citation type="journal article" date="2020" name="Biotechnol. Biofuels">
        <title>New insights from the biogas microbiome by comprehensive genome-resolved metagenomics of nearly 1600 species originating from multiple anaerobic digesters.</title>
        <authorList>
            <person name="Campanaro S."/>
            <person name="Treu L."/>
            <person name="Rodriguez-R L.M."/>
            <person name="Kovalovszki A."/>
            <person name="Ziels R.M."/>
            <person name="Maus I."/>
            <person name="Zhu X."/>
            <person name="Kougias P.G."/>
            <person name="Basile A."/>
            <person name="Luo G."/>
            <person name="Schluter A."/>
            <person name="Konstantinidis K.T."/>
            <person name="Angelidaki I."/>
        </authorList>
    </citation>
    <scope>NUCLEOTIDE SEQUENCE [LARGE SCALE GENOMIC DNA]</scope>
    <source>
        <strain evidence="4">AS06rmzACSIP_256</strain>
    </source>
</reference>
<proteinExistence type="predicted"/>
<keyword evidence="2" id="KW-1133">Transmembrane helix</keyword>
<protein>
    <submittedName>
        <fullName evidence="4">Zinc ribbon domain-containing protein</fullName>
    </submittedName>
</protein>
<feature type="domain" description="DZANK-type" evidence="3">
    <location>
        <begin position="6"/>
        <end position="50"/>
    </location>
</feature>
<feature type="region of interest" description="Disordered" evidence="1">
    <location>
        <begin position="135"/>
        <end position="211"/>
    </location>
</feature>
<dbReference type="AlphaFoldDB" id="A0A7X7LWP6"/>
<gene>
    <name evidence="4" type="ORF">GX576_10335</name>
</gene>
<keyword evidence="2" id="KW-0472">Membrane</keyword>